<organism evidence="1 2">
    <name type="scientific">Kryptobacter tengchongensis</name>
    <dbReference type="NCBI Taxonomy" id="1643429"/>
    <lineage>
        <taxon>Bacteria</taxon>
        <taxon>Pseudomonadati</taxon>
        <taxon>Candidatus Kryptoniota</taxon>
        <taxon>Candidatus Kryptobacter</taxon>
    </lineage>
</organism>
<name>A0A656DE95_KRYT1</name>
<dbReference type="Proteomes" id="UP000243065">
    <property type="component" value="Unassembled WGS sequence"/>
</dbReference>
<evidence type="ECO:0000313" key="1">
    <source>
        <dbReference type="EMBL" id="CUT05782.1"/>
    </source>
</evidence>
<gene>
    <name evidence="1" type="ORF">JGI24_01759</name>
</gene>
<protein>
    <recommendedName>
        <fullName evidence="3">DUF721 domain-containing protein</fullName>
    </recommendedName>
</protein>
<reference evidence="1 2" key="1">
    <citation type="submission" date="2015-11" db="EMBL/GenBank/DDBJ databases">
        <authorList>
            <person name="Varghese N."/>
        </authorList>
    </citation>
    <scope>NUCLEOTIDE SEQUENCE [LARGE SCALE GENOMIC DNA]</scope>
    <source>
        <strain evidence="1 2">JGI-24</strain>
    </source>
</reference>
<accession>A0A656DE95</accession>
<dbReference type="Pfam" id="PF05258">
    <property type="entry name" value="DciA"/>
    <property type="match status" value="1"/>
</dbReference>
<dbReference type="PANTHER" id="PTHR36456">
    <property type="entry name" value="UPF0232 PROTEIN SCO3875"/>
    <property type="match status" value="1"/>
</dbReference>
<dbReference type="AlphaFoldDB" id="A0A656DE95"/>
<evidence type="ECO:0000313" key="2">
    <source>
        <dbReference type="Proteomes" id="UP000243065"/>
    </source>
</evidence>
<sequence length="102" mass="11902">MRKREPVLFGLALDELLKNMGVEHTVKEKMVLEKWSEVVGPYIAKVSKAERIENGVLYVRVVNPAWKHHLFMLRREIINKLNDSLKLNVVREIVFIDSGNDF</sequence>
<keyword evidence="2" id="KW-1185">Reference proteome</keyword>
<evidence type="ECO:0008006" key="3">
    <source>
        <dbReference type="Google" id="ProtNLM"/>
    </source>
</evidence>
<dbReference type="PANTHER" id="PTHR36456:SF1">
    <property type="entry name" value="UPF0232 PROTEIN SCO3875"/>
    <property type="match status" value="1"/>
</dbReference>
<dbReference type="InterPro" id="IPR007922">
    <property type="entry name" value="DciA-like"/>
</dbReference>
<proteinExistence type="predicted"/>
<dbReference type="OrthoDB" id="9796545at2"/>
<dbReference type="EMBL" id="CZVU01000138">
    <property type="protein sequence ID" value="CUT05782.1"/>
    <property type="molecule type" value="Genomic_DNA"/>
</dbReference>
<dbReference type="RefSeq" id="WP_072150989.1">
    <property type="nucleotide sequence ID" value="NZ_CZVU01000138.1"/>
</dbReference>